<proteinExistence type="predicted"/>
<evidence type="ECO:0000259" key="4">
    <source>
        <dbReference type="PROSITE" id="PS00463"/>
    </source>
</evidence>
<dbReference type="GO" id="GO:0005634">
    <property type="term" value="C:nucleus"/>
    <property type="evidence" value="ECO:0007669"/>
    <property type="project" value="TreeGrafter"/>
</dbReference>
<dbReference type="PROSITE" id="PS00463">
    <property type="entry name" value="ZN2_CY6_FUNGAL_1"/>
    <property type="match status" value="1"/>
</dbReference>
<dbReference type="EMBL" id="CP144543">
    <property type="protein sequence ID" value="WVW83468.1"/>
    <property type="molecule type" value="Genomic_DNA"/>
</dbReference>
<organism evidence="5 6">
    <name type="scientific">Kwoniella bestiolae CBS 10118</name>
    <dbReference type="NCBI Taxonomy" id="1296100"/>
    <lineage>
        <taxon>Eukaryota</taxon>
        <taxon>Fungi</taxon>
        <taxon>Dikarya</taxon>
        <taxon>Basidiomycota</taxon>
        <taxon>Agaricomycotina</taxon>
        <taxon>Tremellomycetes</taxon>
        <taxon>Tremellales</taxon>
        <taxon>Cryptococcaceae</taxon>
        <taxon>Kwoniella</taxon>
    </lineage>
</organism>
<dbReference type="GeneID" id="30213170"/>
<gene>
    <name evidence="5" type="ORF">I302_105489</name>
</gene>
<dbReference type="SMART" id="SM00906">
    <property type="entry name" value="Fungal_trans"/>
    <property type="match status" value="1"/>
</dbReference>
<dbReference type="AlphaFoldDB" id="A0AAJ8M8B4"/>
<reference evidence="5" key="1">
    <citation type="submission" date="2013-07" db="EMBL/GenBank/DDBJ databases">
        <authorList>
            <consortium name="The Broad Institute Genome Sequencing Platform"/>
            <person name="Cuomo C."/>
            <person name="Litvintseva A."/>
            <person name="Chen Y."/>
            <person name="Heitman J."/>
            <person name="Sun S."/>
            <person name="Springer D."/>
            <person name="Dromer F."/>
            <person name="Young S.K."/>
            <person name="Zeng Q."/>
            <person name="Gargeya S."/>
            <person name="Fitzgerald M."/>
            <person name="Abouelleil A."/>
            <person name="Alvarado L."/>
            <person name="Berlin A.M."/>
            <person name="Chapman S.B."/>
            <person name="Dewar J."/>
            <person name="Goldberg J."/>
            <person name="Griggs A."/>
            <person name="Gujja S."/>
            <person name="Hansen M."/>
            <person name="Howarth C."/>
            <person name="Imamovic A."/>
            <person name="Larimer J."/>
            <person name="McCowan C."/>
            <person name="Murphy C."/>
            <person name="Pearson M."/>
            <person name="Priest M."/>
            <person name="Roberts A."/>
            <person name="Saif S."/>
            <person name="Shea T."/>
            <person name="Sykes S."/>
            <person name="Wortman J."/>
            <person name="Nusbaum C."/>
            <person name="Birren B."/>
        </authorList>
    </citation>
    <scope>NUCLEOTIDE SEQUENCE</scope>
    <source>
        <strain evidence="5">CBS 10118</strain>
    </source>
</reference>
<dbReference type="InterPro" id="IPR007219">
    <property type="entry name" value="XnlR_reg_dom"/>
</dbReference>
<keyword evidence="6" id="KW-1185">Reference proteome</keyword>
<evidence type="ECO:0000256" key="3">
    <source>
        <dbReference type="SAM" id="MobiDB-lite"/>
    </source>
</evidence>
<evidence type="ECO:0000313" key="6">
    <source>
        <dbReference type="Proteomes" id="UP000092730"/>
    </source>
</evidence>
<evidence type="ECO:0000256" key="1">
    <source>
        <dbReference type="ARBA" id="ARBA00022723"/>
    </source>
</evidence>
<dbReference type="InterPro" id="IPR036864">
    <property type="entry name" value="Zn2-C6_fun-type_DNA-bd_sf"/>
</dbReference>
<protein>
    <recommendedName>
        <fullName evidence="4">Zn(2)-C6 fungal-type domain-containing protein</fullName>
    </recommendedName>
</protein>
<keyword evidence="1" id="KW-0479">Metal-binding</keyword>
<dbReference type="Proteomes" id="UP000092730">
    <property type="component" value="Chromosome 3"/>
</dbReference>
<sequence length="748" mass="83446">MPPQSASNFSPNSATSSGRKDKARDNINNLRPVRSRKDRPCDYCRRLKHTCRILVRGQACTNCARTKRACTFDEPPRNRHDSKASKARRLEVVQSELPDVHYGTTIADAAMPMESPGDDAFIPIFSQAALEQQTSAAVYADFESESSQQPLHSSLAAIFDVEEITSDDNSYYTSLDLENNGSEEHHYLGPGALMHLTLNTDQDELTNTTWSNLLNPQPQNAATTSTTPHDLNKLSYRQVADPKKPVFFLREPSRVYGLSNASYEAERAWKTACEVLMHNQDGQAQLTSHQLIHIFLDSTLSALPLINKIRLQASMYKWHGAHPFPHALLVGILAHSAVSIPALRNIWKDLWAIVLNLLDNEYRQPRLQTLQLAIMDIWGRPNQNPGGNHTAICRAIGAAQVLGLHKDSSQWRLPRWERSTRKRIWWLIYVADKWNSLTYGRPSNIPTETTVPLPSALDNDVGGQSSTSSSSSIISFILMCRLTVILNSLLPILSDTSGESDKFITHRQAIMSAAVELDELERAHLAEGDLGYPGMGKSWCISRSRFRGIADEDPLTASYRLCHLCLSVRLASLSLDEVLSGLIFTMPFNSHPRASPVSRHAVAVITKVVLFLESLDEKECQGVWTPWSSSQLTHAMSLALRLFVRLSSLEPDTPRFPACSELYNLIDRFLTVLVTTEPTWEVASDALGKVRILMASMPDLNGLSELKVKVGLGRYPIPSQDDTTWSDWLSLLGMEWLNNDGLNTTLAV</sequence>
<dbReference type="GO" id="GO:0003677">
    <property type="term" value="F:DNA binding"/>
    <property type="evidence" value="ECO:0007669"/>
    <property type="project" value="InterPro"/>
</dbReference>
<accession>A0AAJ8M8B4</accession>
<dbReference type="GO" id="GO:0006351">
    <property type="term" value="P:DNA-templated transcription"/>
    <property type="evidence" value="ECO:0007669"/>
    <property type="project" value="InterPro"/>
</dbReference>
<dbReference type="RefSeq" id="XP_065726168.1">
    <property type="nucleotide sequence ID" value="XM_065870096.1"/>
</dbReference>
<dbReference type="SUPFAM" id="SSF57701">
    <property type="entry name" value="Zn2/Cys6 DNA-binding domain"/>
    <property type="match status" value="1"/>
</dbReference>
<dbReference type="GO" id="GO:0000981">
    <property type="term" value="F:DNA-binding transcription factor activity, RNA polymerase II-specific"/>
    <property type="evidence" value="ECO:0007669"/>
    <property type="project" value="InterPro"/>
</dbReference>
<dbReference type="PANTHER" id="PTHR31668">
    <property type="entry name" value="GLUCOSE TRANSPORT TRANSCRIPTION REGULATOR RGT1-RELATED-RELATED"/>
    <property type="match status" value="1"/>
</dbReference>
<name>A0AAJ8M8B4_9TREE</name>
<dbReference type="PANTHER" id="PTHR31668:SF10">
    <property type="entry name" value="ZN(II)2CYS6 TRANSCRIPTION FACTOR (EUROFUNG)"/>
    <property type="match status" value="1"/>
</dbReference>
<dbReference type="GO" id="GO:0001080">
    <property type="term" value="P:nitrogen catabolite activation of transcription from RNA polymerase II promoter"/>
    <property type="evidence" value="ECO:0007669"/>
    <property type="project" value="TreeGrafter"/>
</dbReference>
<dbReference type="InterPro" id="IPR050797">
    <property type="entry name" value="Carb_Metab_Trans_Reg"/>
</dbReference>
<feature type="compositionally biased region" description="Polar residues" evidence="3">
    <location>
        <begin position="1"/>
        <end position="17"/>
    </location>
</feature>
<dbReference type="CDD" id="cd12148">
    <property type="entry name" value="fungal_TF_MHR"/>
    <property type="match status" value="1"/>
</dbReference>
<dbReference type="InterPro" id="IPR001138">
    <property type="entry name" value="Zn2Cys6_DnaBD"/>
</dbReference>
<dbReference type="GO" id="GO:0008270">
    <property type="term" value="F:zinc ion binding"/>
    <property type="evidence" value="ECO:0007669"/>
    <property type="project" value="InterPro"/>
</dbReference>
<dbReference type="Pfam" id="PF04082">
    <property type="entry name" value="Fungal_trans"/>
    <property type="match status" value="1"/>
</dbReference>
<reference evidence="5" key="2">
    <citation type="submission" date="2024-02" db="EMBL/GenBank/DDBJ databases">
        <title>Comparative genomics of Cryptococcus and Kwoniella reveals pathogenesis evolution and contrasting modes of karyotype evolution via chromosome fusion or intercentromeric recombination.</title>
        <authorList>
            <person name="Coelho M.A."/>
            <person name="David-Palma M."/>
            <person name="Shea T."/>
            <person name="Bowers K."/>
            <person name="McGinley-Smith S."/>
            <person name="Mohammad A.W."/>
            <person name="Gnirke A."/>
            <person name="Yurkov A.M."/>
            <person name="Nowrousian M."/>
            <person name="Sun S."/>
            <person name="Cuomo C.A."/>
            <person name="Heitman J."/>
        </authorList>
    </citation>
    <scope>NUCLEOTIDE SEQUENCE</scope>
    <source>
        <strain evidence="5">CBS 10118</strain>
    </source>
</reference>
<feature type="domain" description="Zn(2)-C6 fungal-type" evidence="4">
    <location>
        <begin position="40"/>
        <end position="70"/>
    </location>
</feature>
<feature type="region of interest" description="Disordered" evidence="3">
    <location>
        <begin position="1"/>
        <end position="32"/>
    </location>
</feature>
<evidence type="ECO:0000256" key="2">
    <source>
        <dbReference type="ARBA" id="ARBA00023242"/>
    </source>
</evidence>
<keyword evidence="2" id="KW-0539">Nucleus</keyword>
<dbReference type="Gene3D" id="4.10.240.10">
    <property type="entry name" value="Zn(2)-C6 fungal-type DNA-binding domain"/>
    <property type="match status" value="1"/>
</dbReference>
<dbReference type="KEGG" id="kbi:30213170"/>
<evidence type="ECO:0000313" key="5">
    <source>
        <dbReference type="EMBL" id="WVW83468.1"/>
    </source>
</evidence>
<dbReference type="CDD" id="cd00067">
    <property type="entry name" value="GAL4"/>
    <property type="match status" value="1"/>
</dbReference>